<sequence>MNLHGTPLSPRARYLHDLMTGAARLAQRARLLEDLMAGVTTRAAQGLDASQLSAYELGALLPAVYRVDMENADAVLVRWEVEKEVRERQPLFTPEACAALFDAMTGRRADIRLGVGALLRCPAGAPLDRLADPARAVVERLLQEDRLSEPFSLLAAAGLAGLDAEVAERLTAGRGPLAVAEVELLLGWDAAQRALFAEFVEEISPGPLYRDVPPPLPDARERLSAFPGYVAFVRSTVEAAAARVAAIHAGELPYRAEKAFGVGEKGTIGRAVRIALLRDEPWLPGPLERLVRGVAVAPTKAKTLPSQGVLFEIARAAEDHPTPEAVSALRAAREVTRHAGVPKQLDRMLKRIEPALADRVEVAFRLPDGRVRQALGEHTAVISIEGEVELSWWHGDRKLKTVPAAVKREHPEEVKRLRELAKQARRQQATLVRALEAGYAHQVAPPYRQLEGHPVADRLIWDFEVSPGVWRSELGLTVPDVPVRLWHPARATPDEVRAWREIVQDKELRQPFKQAFREVYLLTPAEEATGTYSNRFAGHVVGYHKLYALFKQRGWQAGYLGPWDGGGDGEARRVLGGGGWWATFLHDYLWHEDGYATTGEVRFHRMAEDGWREARLAEVPPLVFSEAMRDVDLFVAVASIGADPEWLDRGVDGLRDYWQSYGFGDLSENARVRRDALARLLPRLAIADRCALTDRFLVVRGELRTYRIHLGSGNILMEPNDAYLCIVPRGSGNRVFLPFEEDGGMLSVIVSKAFLLAADTRITDPTIVRQIRP</sequence>
<comment type="caution">
    <text evidence="4">The sequence shown here is derived from an EMBL/GenBank/DDBJ whole genome shotgun (WGS) entry which is preliminary data.</text>
</comment>
<evidence type="ECO:0000256" key="1">
    <source>
        <dbReference type="SAM" id="Coils"/>
    </source>
</evidence>
<evidence type="ECO:0000313" key="4">
    <source>
        <dbReference type="EMBL" id="GIH61373.1"/>
    </source>
</evidence>
<dbReference type="RefSeq" id="WP_204048202.1">
    <property type="nucleotide sequence ID" value="NZ_BOOF01000009.1"/>
</dbReference>
<gene>
    <name evidence="4" type="ORF">Msi02_21900</name>
</gene>
<evidence type="ECO:0000313" key="5">
    <source>
        <dbReference type="Proteomes" id="UP000660454"/>
    </source>
</evidence>
<evidence type="ECO:0000259" key="3">
    <source>
        <dbReference type="Pfam" id="PF24879"/>
    </source>
</evidence>
<feature type="coiled-coil region" evidence="1">
    <location>
        <begin position="407"/>
        <end position="437"/>
    </location>
</feature>
<protein>
    <recommendedName>
        <fullName evidence="6">DUF4132 domain-containing protein</fullName>
    </recommendedName>
</protein>
<dbReference type="Pfam" id="PF13569">
    <property type="entry name" value="DUF4132"/>
    <property type="match status" value="1"/>
</dbReference>
<dbReference type="InterPro" id="IPR025406">
    <property type="entry name" value="DUF4132"/>
</dbReference>
<dbReference type="Proteomes" id="UP000660454">
    <property type="component" value="Unassembled WGS sequence"/>
</dbReference>
<evidence type="ECO:0000259" key="2">
    <source>
        <dbReference type="Pfam" id="PF13569"/>
    </source>
</evidence>
<feature type="domain" description="DUF7737" evidence="3">
    <location>
        <begin position="670"/>
        <end position="771"/>
    </location>
</feature>
<dbReference type="Pfam" id="PF24879">
    <property type="entry name" value="DUF7737"/>
    <property type="match status" value="1"/>
</dbReference>
<keyword evidence="1" id="KW-0175">Coiled coil</keyword>
<accession>A0ABQ4GIW5</accession>
<reference evidence="4 5" key="1">
    <citation type="submission" date="2021-01" db="EMBL/GenBank/DDBJ databases">
        <title>Whole genome shotgun sequence of Microbispora siamensis NBRC 104113.</title>
        <authorList>
            <person name="Komaki H."/>
            <person name="Tamura T."/>
        </authorList>
    </citation>
    <scope>NUCLEOTIDE SEQUENCE [LARGE SCALE GENOMIC DNA]</scope>
    <source>
        <strain evidence="4 5">NBRC 104113</strain>
    </source>
</reference>
<name>A0ABQ4GIW5_9ACTN</name>
<keyword evidence="5" id="KW-1185">Reference proteome</keyword>
<evidence type="ECO:0008006" key="6">
    <source>
        <dbReference type="Google" id="ProtNLM"/>
    </source>
</evidence>
<feature type="domain" description="DUF4132" evidence="2">
    <location>
        <begin position="397"/>
        <end position="555"/>
    </location>
</feature>
<dbReference type="EMBL" id="BOOF01000009">
    <property type="protein sequence ID" value="GIH61373.1"/>
    <property type="molecule type" value="Genomic_DNA"/>
</dbReference>
<dbReference type="InterPro" id="IPR056639">
    <property type="entry name" value="DUF7737"/>
</dbReference>
<organism evidence="4 5">
    <name type="scientific">Microbispora siamensis</name>
    <dbReference type="NCBI Taxonomy" id="564413"/>
    <lineage>
        <taxon>Bacteria</taxon>
        <taxon>Bacillati</taxon>
        <taxon>Actinomycetota</taxon>
        <taxon>Actinomycetes</taxon>
        <taxon>Streptosporangiales</taxon>
        <taxon>Streptosporangiaceae</taxon>
        <taxon>Microbispora</taxon>
    </lineage>
</organism>
<proteinExistence type="predicted"/>